<evidence type="ECO:0000256" key="6">
    <source>
        <dbReference type="SAM" id="MobiDB-lite"/>
    </source>
</evidence>
<evidence type="ECO:0000256" key="3">
    <source>
        <dbReference type="ARBA" id="ARBA00023002"/>
    </source>
</evidence>
<feature type="compositionally biased region" description="Basic and acidic residues" evidence="6">
    <location>
        <begin position="312"/>
        <end position="327"/>
    </location>
</feature>
<dbReference type="PROSITE" id="PS51471">
    <property type="entry name" value="FE2OG_OXY"/>
    <property type="match status" value="1"/>
</dbReference>
<keyword evidence="2 5" id="KW-0479">Metal-binding</keyword>
<dbReference type="InterPro" id="IPR026992">
    <property type="entry name" value="DIOX_N"/>
</dbReference>
<dbReference type="PANTHER" id="PTHR10209:SF886">
    <property type="entry name" value="UPF0676 PROTEIN C1494.01"/>
    <property type="match status" value="1"/>
</dbReference>
<dbReference type="PANTHER" id="PTHR10209">
    <property type="entry name" value="OXIDOREDUCTASE, 2OG-FE II OXYGENASE FAMILY PROTEIN"/>
    <property type="match status" value="1"/>
</dbReference>
<organism evidence="8 9">
    <name type="scientific">Lithohypha guttulata</name>
    <dbReference type="NCBI Taxonomy" id="1690604"/>
    <lineage>
        <taxon>Eukaryota</taxon>
        <taxon>Fungi</taxon>
        <taxon>Dikarya</taxon>
        <taxon>Ascomycota</taxon>
        <taxon>Pezizomycotina</taxon>
        <taxon>Eurotiomycetes</taxon>
        <taxon>Chaetothyriomycetidae</taxon>
        <taxon>Chaetothyriales</taxon>
        <taxon>Trichomeriaceae</taxon>
        <taxon>Lithohypha</taxon>
    </lineage>
</organism>
<accession>A0ABR0KGF6</accession>
<comment type="similarity">
    <text evidence="1 5">Belongs to the iron/ascorbate-dependent oxidoreductase family.</text>
</comment>
<keyword evidence="9" id="KW-1185">Reference proteome</keyword>
<gene>
    <name evidence="8" type="ORF">LTR24_003259</name>
</gene>
<evidence type="ECO:0000256" key="2">
    <source>
        <dbReference type="ARBA" id="ARBA00022723"/>
    </source>
</evidence>
<dbReference type="Pfam" id="PF03171">
    <property type="entry name" value="2OG-FeII_Oxy"/>
    <property type="match status" value="1"/>
</dbReference>
<feature type="region of interest" description="Disordered" evidence="6">
    <location>
        <begin position="312"/>
        <end position="339"/>
    </location>
</feature>
<keyword evidence="3 5" id="KW-0560">Oxidoreductase</keyword>
<keyword evidence="4 5" id="KW-0408">Iron</keyword>
<evidence type="ECO:0000313" key="9">
    <source>
        <dbReference type="Proteomes" id="UP001345013"/>
    </source>
</evidence>
<evidence type="ECO:0000256" key="5">
    <source>
        <dbReference type="RuleBase" id="RU003682"/>
    </source>
</evidence>
<evidence type="ECO:0000259" key="7">
    <source>
        <dbReference type="PROSITE" id="PS51471"/>
    </source>
</evidence>
<evidence type="ECO:0000256" key="4">
    <source>
        <dbReference type="ARBA" id="ARBA00023004"/>
    </source>
</evidence>
<feature type="domain" description="Fe2OG dioxygenase" evidence="7">
    <location>
        <begin position="172"/>
        <end position="294"/>
    </location>
</feature>
<reference evidence="8 9" key="1">
    <citation type="submission" date="2023-08" db="EMBL/GenBank/DDBJ databases">
        <title>Black Yeasts Isolated from many extreme environments.</title>
        <authorList>
            <person name="Coleine C."/>
            <person name="Stajich J.E."/>
            <person name="Selbmann L."/>
        </authorList>
    </citation>
    <scope>NUCLEOTIDE SEQUENCE [LARGE SCALE GENOMIC DNA]</scope>
    <source>
        <strain evidence="8 9">CCFEE 5885</strain>
    </source>
</reference>
<sequence length="358" mass="40017">MGSVGVKESSQDLIQLPIINASDTSLENGRRLVDAAIKYGFLYISPEGTLFTESLVQSQFDLSKQFFAQPISEKEKYKIGTDNRGFTGMHNEILDPSKDSKEFKEAFNMGEFDGNRLPQQKMPEWLATGANLEQLRSFEIACRTTCNQVLDLIGVGLEVKDGTNWFSRRHGQPSGCTVRLLHYPSLPEGTDYSLDTDVRAGAHSDYGSITLLFQRPSQPGLEIRPPDRSDVWSPVPVFPLSYPSTTLPPILVNIGDLLSYWTSGLLRSTVHRVIFPSDTKAGEDRYSIAYFNHPLDEAQLVDVPSRIVREHKEKLSSSGVEDEREHGYGGGTTGQRAMTAKEHLMKRLGATYKVRVER</sequence>
<dbReference type="Proteomes" id="UP001345013">
    <property type="component" value="Unassembled WGS sequence"/>
</dbReference>
<proteinExistence type="inferred from homology"/>
<protein>
    <recommendedName>
        <fullName evidence="7">Fe2OG dioxygenase domain-containing protein</fullName>
    </recommendedName>
</protein>
<dbReference type="EMBL" id="JAVRRG010000030">
    <property type="protein sequence ID" value="KAK5095042.1"/>
    <property type="molecule type" value="Genomic_DNA"/>
</dbReference>
<dbReference type="Gene3D" id="2.60.120.330">
    <property type="entry name" value="B-lactam Antibiotic, Isopenicillin N Synthase, Chain"/>
    <property type="match status" value="1"/>
</dbReference>
<name>A0ABR0KGF6_9EURO</name>
<evidence type="ECO:0000313" key="8">
    <source>
        <dbReference type="EMBL" id="KAK5095042.1"/>
    </source>
</evidence>
<dbReference type="InterPro" id="IPR027443">
    <property type="entry name" value="IPNS-like_sf"/>
</dbReference>
<dbReference type="Pfam" id="PF14226">
    <property type="entry name" value="DIOX_N"/>
    <property type="match status" value="1"/>
</dbReference>
<evidence type="ECO:0000256" key="1">
    <source>
        <dbReference type="ARBA" id="ARBA00008056"/>
    </source>
</evidence>
<dbReference type="InterPro" id="IPR044861">
    <property type="entry name" value="IPNS-like_FE2OG_OXY"/>
</dbReference>
<comment type="caution">
    <text evidence="8">The sequence shown here is derived from an EMBL/GenBank/DDBJ whole genome shotgun (WGS) entry which is preliminary data.</text>
</comment>
<dbReference type="InterPro" id="IPR005123">
    <property type="entry name" value="Oxoglu/Fe-dep_dioxygenase_dom"/>
</dbReference>
<dbReference type="SUPFAM" id="SSF51197">
    <property type="entry name" value="Clavaminate synthase-like"/>
    <property type="match status" value="1"/>
</dbReference>